<name>A0A099FGD9_9RHOB</name>
<feature type="domain" description="Histidine phosphotransferase ChpT C-terminal" evidence="1">
    <location>
        <begin position="89"/>
        <end position="205"/>
    </location>
</feature>
<reference evidence="2 3" key="1">
    <citation type="submission" date="2014-09" db="EMBL/GenBank/DDBJ databases">
        <authorList>
            <person name="McGinnis J.M."/>
            <person name="Wolfgang W.J."/>
        </authorList>
    </citation>
    <scope>NUCLEOTIDE SEQUENCE [LARGE SCALE GENOMIC DNA]</scope>
    <source>
        <strain evidence="2 3">HAMBI 3106</strain>
    </source>
</reference>
<accession>A0A099FGD9</accession>
<protein>
    <submittedName>
        <fullName evidence="2">Histidine phosphotransferase</fullName>
    </submittedName>
</protein>
<evidence type="ECO:0000313" key="2">
    <source>
        <dbReference type="EMBL" id="KGJ09609.1"/>
    </source>
</evidence>
<dbReference type="Pfam" id="PF10090">
    <property type="entry name" value="HPTransfase"/>
    <property type="match status" value="1"/>
</dbReference>
<dbReference type="AlphaFoldDB" id="A0A099FGD9"/>
<dbReference type="STRING" id="690417.IC63_00165"/>
<organism evidence="2 3">
    <name type="scientific">Paracoccus sphaerophysae</name>
    <dbReference type="NCBI Taxonomy" id="690417"/>
    <lineage>
        <taxon>Bacteria</taxon>
        <taxon>Pseudomonadati</taxon>
        <taxon>Pseudomonadota</taxon>
        <taxon>Alphaproteobacteria</taxon>
        <taxon>Rhodobacterales</taxon>
        <taxon>Paracoccaceae</taxon>
        <taxon>Paracoccus</taxon>
    </lineage>
</organism>
<gene>
    <name evidence="2" type="ORF">IC63_00165</name>
</gene>
<keyword evidence="2" id="KW-0808">Transferase</keyword>
<dbReference type="GO" id="GO:0016740">
    <property type="term" value="F:transferase activity"/>
    <property type="evidence" value="ECO:0007669"/>
    <property type="project" value="UniProtKB-KW"/>
</dbReference>
<comment type="caution">
    <text evidence="2">The sequence shown here is derived from an EMBL/GenBank/DDBJ whole genome shotgun (WGS) entry which is preliminary data.</text>
</comment>
<dbReference type="InterPro" id="IPR036890">
    <property type="entry name" value="HATPase_C_sf"/>
</dbReference>
<evidence type="ECO:0000313" key="3">
    <source>
        <dbReference type="Proteomes" id="UP000029917"/>
    </source>
</evidence>
<dbReference type="Gene3D" id="1.10.287.130">
    <property type="match status" value="1"/>
</dbReference>
<keyword evidence="3" id="KW-1185">Reference proteome</keyword>
<dbReference type="Gene3D" id="3.30.565.10">
    <property type="entry name" value="Histidine kinase-like ATPase, C-terminal domain"/>
    <property type="match status" value="1"/>
</dbReference>
<dbReference type="EMBL" id="JRKS01000001">
    <property type="protein sequence ID" value="KGJ09609.1"/>
    <property type="molecule type" value="Genomic_DNA"/>
</dbReference>
<sequence>MPNGRPQPARDEAELASLVAARLCHDLVSPLGAIGNGVELLEMSGDFPGISKSPELALITESVQAARARVRFFRTAFGHAPPDQRVAVSEIGQLMADFTAGGRLTVELDGSGDVSRPEARMILLALMCMDSAMPWGGRVLVCRTGNGWRLVGEASRTRFEPASWSWLDHRPEAPPQMPVAAEVHFAMLGVLSARNDRPIAWEVDASGGEITF</sequence>
<reference evidence="2 3" key="2">
    <citation type="submission" date="2014-10" db="EMBL/GenBank/DDBJ databases">
        <title>Paracoccus sanguinis sp. nov., isolated from clinical specimens of New York State patients.</title>
        <authorList>
            <person name="Mingle L.A."/>
            <person name="Cole J.A."/>
            <person name="Lapierre P."/>
            <person name="Musser K.A."/>
        </authorList>
    </citation>
    <scope>NUCLEOTIDE SEQUENCE [LARGE SCALE GENOMIC DNA]</scope>
    <source>
        <strain evidence="2 3">HAMBI 3106</strain>
    </source>
</reference>
<dbReference type="InterPro" id="IPR018762">
    <property type="entry name" value="ChpT_C"/>
</dbReference>
<dbReference type="Proteomes" id="UP000029917">
    <property type="component" value="Unassembled WGS sequence"/>
</dbReference>
<proteinExistence type="predicted"/>
<evidence type="ECO:0000259" key="1">
    <source>
        <dbReference type="Pfam" id="PF10090"/>
    </source>
</evidence>